<evidence type="ECO:0000313" key="3">
    <source>
        <dbReference type="Proteomes" id="UP001500454"/>
    </source>
</evidence>
<dbReference type="EMBL" id="BAABHA010000001">
    <property type="protein sequence ID" value="GAA4372660.1"/>
    <property type="molecule type" value="Genomic_DNA"/>
</dbReference>
<accession>A0ABP8IUA6</accession>
<organism evidence="2 3">
    <name type="scientific">Hymenobacter koreensis</name>
    <dbReference type="NCBI Taxonomy" id="1084523"/>
    <lineage>
        <taxon>Bacteria</taxon>
        <taxon>Pseudomonadati</taxon>
        <taxon>Bacteroidota</taxon>
        <taxon>Cytophagia</taxon>
        <taxon>Cytophagales</taxon>
        <taxon>Hymenobacteraceae</taxon>
        <taxon>Hymenobacter</taxon>
    </lineage>
</organism>
<reference evidence="3" key="1">
    <citation type="journal article" date="2019" name="Int. J. Syst. Evol. Microbiol.">
        <title>The Global Catalogue of Microorganisms (GCM) 10K type strain sequencing project: providing services to taxonomists for standard genome sequencing and annotation.</title>
        <authorList>
            <consortium name="The Broad Institute Genomics Platform"/>
            <consortium name="The Broad Institute Genome Sequencing Center for Infectious Disease"/>
            <person name="Wu L."/>
            <person name="Ma J."/>
        </authorList>
    </citation>
    <scope>NUCLEOTIDE SEQUENCE [LARGE SCALE GENOMIC DNA]</scope>
    <source>
        <strain evidence="3">JCM 17924</strain>
    </source>
</reference>
<keyword evidence="3" id="KW-1185">Reference proteome</keyword>
<feature type="transmembrane region" description="Helical" evidence="1">
    <location>
        <begin position="15"/>
        <end position="34"/>
    </location>
</feature>
<comment type="caution">
    <text evidence="2">The sequence shown here is derived from an EMBL/GenBank/DDBJ whole genome shotgun (WGS) entry which is preliminary data.</text>
</comment>
<proteinExistence type="predicted"/>
<gene>
    <name evidence="2" type="ORF">GCM10023186_02410</name>
</gene>
<name>A0ABP8IUA6_9BACT</name>
<feature type="transmembrane region" description="Helical" evidence="1">
    <location>
        <begin position="46"/>
        <end position="65"/>
    </location>
</feature>
<keyword evidence="1" id="KW-0812">Transmembrane</keyword>
<keyword evidence="1" id="KW-0472">Membrane</keyword>
<dbReference type="Proteomes" id="UP001500454">
    <property type="component" value="Unassembled WGS sequence"/>
</dbReference>
<evidence type="ECO:0000256" key="1">
    <source>
        <dbReference type="SAM" id="Phobius"/>
    </source>
</evidence>
<protein>
    <submittedName>
        <fullName evidence="2">Uncharacterized protein</fullName>
    </submittedName>
</protein>
<evidence type="ECO:0000313" key="2">
    <source>
        <dbReference type="EMBL" id="GAA4372660.1"/>
    </source>
</evidence>
<sequence length="89" mass="9709">MHEIPLEPQNLGQSILLAVGLVAVCILALIWGGIKLMTATRSGPFYLSIKFYVGLGLLLCGLAWVSKILPGLLYICSILVKYHQSEPLQ</sequence>
<keyword evidence="1" id="KW-1133">Transmembrane helix</keyword>